<evidence type="ECO:0000256" key="6">
    <source>
        <dbReference type="ARBA" id="ARBA00022729"/>
    </source>
</evidence>
<gene>
    <name evidence="14" type="ORF">SNE40_016237</name>
</gene>
<dbReference type="AlphaFoldDB" id="A0AAN8PBU6"/>
<keyword evidence="5 11" id="KW-0812">Transmembrane</keyword>
<keyword evidence="8 11" id="KW-0406">Ion transport</keyword>
<comment type="caution">
    <text evidence="14">The sequence shown here is derived from an EMBL/GenBank/DDBJ whole genome shotgun (WGS) entry which is preliminary data.</text>
</comment>
<dbReference type="InterPro" id="IPR036719">
    <property type="entry name" value="Neuro-gated_channel_TM_sf"/>
</dbReference>
<evidence type="ECO:0000256" key="10">
    <source>
        <dbReference type="ARBA" id="ARBA00023303"/>
    </source>
</evidence>
<dbReference type="PANTHER" id="PTHR18945">
    <property type="entry name" value="NEUROTRANSMITTER GATED ION CHANNEL"/>
    <property type="match status" value="1"/>
</dbReference>
<reference evidence="14 15" key="1">
    <citation type="submission" date="2024-01" db="EMBL/GenBank/DDBJ databases">
        <title>The genome of the rayed Mediterranean limpet Patella caerulea (Linnaeus, 1758).</title>
        <authorList>
            <person name="Anh-Thu Weber A."/>
            <person name="Halstead-Nussloch G."/>
        </authorList>
    </citation>
    <scope>NUCLEOTIDE SEQUENCE [LARGE SCALE GENOMIC DNA]</scope>
    <source>
        <strain evidence="14">AATW-2023a</strain>
        <tissue evidence="14">Whole specimen</tissue>
    </source>
</reference>
<dbReference type="CDD" id="cd19049">
    <property type="entry name" value="LGIC_TM_anion"/>
    <property type="match status" value="1"/>
</dbReference>
<protein>
    <submittedName>
        <fullName evidence="14">Uncharacterized protein</fullName>
    </submittedName>
</protein>
<dbReference type="Gene3D" id="2.70.170.10">
    <property type="entry name" value="Neurotransmitter-gated ion-channel ligand-binding domain"/>
    <property type="match status" value="1"/>
</dbReference>
<evidence type="ECO:0000259" key="13">
    <source>
        <dbReference type="Pfam" id="PF02932"/>
    </source>
</evidence>
<evidence type="ECO:0000256" key="8">
    <source>
        <dbReference type="ARBA" id="ARBA00023065"/>
    </source>
</evidence>
<dbReference type="Pfam" id="PF02931">
    <property type="entry name" value="Neur_chan_LBD"/>
    <property type="match status" value="1"/>
</dbReference>
<keyword evidence="15" id="KW-1185">Reference proteome</keyword>
<keyword evidence="3 11" id="KW-0813">Transport</keyword>
<dbReference type="CDD" id="cd18991">
    <property type="entry name" value="LGIC_ECD_GlyR"/>
    <property type="match status" value="1"/>
</dbReference>
<keyword evidence="10 11" id="KW-0407">Ion channel</keyword>
<dbReference type="PROSITE" id="PS00236">
    <property type="entry name" value="NEUROTR_ION_CHANNEL"/>
    <property type="match status" value="1"/>
</dbReference>
<feature type="transmembrane region" description="Helical" evidence="11">
    <location>
        <begin position="209"/>
        <end position="233"/>
    </location>
</feature>
<comment type="similarity">
    <text evidence="11">Belongs to the ligand-gated ion channel (TC 1.A.9) family.</text>
</comment>
<dbReference type="InterPro" id="IPR006201">
    <property type="entry name" value="Neur_channel"/>
</dbReference>
<dbReference type="Gene3D" id="1.20.58.390">
    <property type="entry name" value="Neurotransmitter-gated ion-channel transmembrane domain"/>
    <property type="match status" value="1"/>
</dbReference>
<dbReference type="GO" id="GO:0005230">
    <property type="term" value="F:extracellular ligand-gated monoatomic ion channel activity"/>
    <property type="evidence" value="ECO:0007669"/>
    <property type="project" value="InterPro"/>
</dbReference>
<evidence type="ECO:0000256" key="1">
    <source>
        <dbReference type="ARBA" id="ARBA00004141"/>
    </source>
</evidence>
<organism evidence="14 15">
    <name type="scientific">Patella caerulea</name>
    <name type="common">Rayed Mediterranean limpet</name>
    <dbReference type="NCBI Taxonomy" id="87958"/>
    <lineage>
        <taxon>Eukaryota</taxon>
        <taxon>Metazoa</taxon>
        <taxon>Spiralia</taxon>
        <taxon>Lophotrochozoa</taxon>
        <taxon>Mollusca</taxon>
        <taxon>Gastropoda</taxon>
        <taxon>Patellogastropoda</taxon>
        <taxon>Patelloidea</taxon>
        <taxon>Patellidae</taxon>
        <taxon>Patella</taxon>
    </lineage>
</organism>
<keyword evidence="4" id="KW-1003">Cell membrane</keyword>
<dbReference type="SUPFAM" id="SSF63712">
    <property type="entry name" value="Nicotinic receptor ligand binding domain-like"/>
    <property type="match status" value="1"/>
</dbReference>
<dbReference type="InterPro" id="IPR036734">
    <property type="entry name" value="Neur_chan_lig-bd_sf"/>
</dbReference>
<evidence type="ECO:0000313" key="14">
    <source>
        <dbReference type="EMBL" id="KAK6172619.1"/>
    </source>
</evidence>
<dbReference type="PRINTS" id="PR00252">
    <property type="entry name" value="NRIONCHANNEL"/>
</dbReference>
<feature type="domain" description="Neurotransmitter-gated ion-channel ligand-binding" evidence="12">
    <location>
        <begin position="10"/>
        <end position="207"/>
    </location>
</feature>
<keyword evidence="6" id="KW-0732">Signal</keyword>
<keyword evidence="7 11" id="KW-1133">Transmembrane helix</keyword>
<comment type="subcellular location">
    <subcellularLocation>
        <location evidence="2">Cell membrane</location>
    </subcellularLocation>
    <subcellularLocation>
        <location evidence="1">Membrane</location>
        <topology evidence="1">Multi-pass membrane protein</topology>
    </subcellularLocation>
</comment>
<evidence type="ECO:0000256" key="4">
    <source>
        <dbReference type="ARBA" id="ARBA00022475"/>
    </source>
</evidence>
<dbReference type="InterPro" id="IPR006028">
    <property type="entry name" value="GABAA/Glycine_rcpt"/>
</dbReference>
<feature type="domain" description="Neurotransmitter-gated ion-channel transmembrane" evidence="13">
    <location>
        <begin position="216"/>
        <end position="311"/>
    </location>
</feature>
<evidence type="ECO:0000256" key="3">
    <source>
        <dbReference type="ARBA" id="ARBA00022448"/>
    </source>
</evidence>
<name>A0AAN8PBU6_PATCE</name>
<dbReference type="GO" id="GO:0005886">
    <property type="term" value="C:plasma membrane"/>
    <property type="evidence" value="ECO:0007669"/>
    <property type="project" value="UniProtKB-SubCell"/>
</dbReference>
<evidence type="ECO:0000256" key="9">
    <source>
        <dbReference type="ARBA" id="ARBA00023136"/>
    </source>
</evidence>
<evidence type="ECO:0000259" key="12">
    <source>
        <dbReference type="Pfam" id="PF02931"/>
    </source>
</evidence>
<evidence type="ECO:0000313" key="15">
    <source>
        <dbReference type="Proteomes" id="UP001347796"/>
    </source>
</evidence>
<dbReference type="SUPFAM" id="SSF90112">
    <property type="entry name" value="Neurotransmitter-gated ion-channel transmembrane pore"/>
    <property type="match status" value="1"/>
</dbReference>
<dbReference type="EMBL" id="JAZGQO010000011">
    <property type="protein sequence ID" value="KAK6172619.1"/>
    <property type="molecule type" value="Genomic_DNA"/>
</dbReference>
<dbReference type="InterPro" id="IPR038050">
    <property type="entry name" value="Neuro_actylchol_rec"/>
</dbReference>
<comment type="caution">
    <text evidence="11">Lacks conserved residue(s) required for the propagation of feature annotation.</text>
</comment>
<dbReference type="InterPro" id="IPR006202">
    <property type="entry name" value="Neur_chan_lig-bd"/>
</dbReference>
<dbReference type="InterPro" id="IPR018000">
    <property type="entry name" value="Neurotransmitter_ion_chnl_CS"/>
</dbReference>
<dbReference type="NCBIfam" id="TIGR00860">
    <property type="entry name" value="LIC"/>
    <property type="match status" value="1"/>
</dbReference>
<dbReference type="GO" id="GO:0004888">
    <property type="term" value="F:transmembrane signaling receptor activity"/>
    <property type="evidence" value="ECO:0007669"/>
    <property type="project" value="InterPro"/>
</dbReference>
<dbReference type="Proteomes" id="UP001347796">
    <property type="component" value="Unassembled WGS sequence"/>
</dbReference>
<evidence type="ECO:0000256" key="7">
    <source>
        <dbReference type="ARBA" id="ARBA00022989"/>
    </source>
</evidence>
<sequence>MLTGILRKLEGKDSRVPPNFDNDLPTVVQCQIFVDSFDSVSEAAMDYSVSVLMELSWIQPDLSYSFEVDYFEIDNKHMEQIWLPDIYFPNEKIAAFHKIMTPNKVVRLYADGRLSFYARLSLTMSCPMNLRKYPFDKQICALQLESFGFDREKVLLEWAKNETPVAINDHIILPQFEVVRNESGLCAKSHPRLGNHSCLEAKFHLERNIGYYIIQMYIPSILIVVISWISFWLTVTSVAGRISLGVLTVLTMTTQSSGVNASLPRVSYTKAIDIWMSTCLLFVFGALIEFAVVNVLSRNKEATETNSTTEQIGTKLENGPFMNETMVMIGGGVRFAEEEKKAIKRISGLQWAQLMDNISRFLFPFIFISFNIVYWTYYLTTFGEELFMGGI</sequence>
<keyword evidence="9 11" id="KW-0472">Membrane</keyword>
<dbReference type="InterPro" id="IPR006029">
    <property type="entry name" value="Neurotrans-gated_channel_TM"/>
</dbReference>
<evidence type="ECO:0000256" key="5">
    <source>
        <dbReference type="ARBA" id="ARBA00022692"/>
    </source>
</evidence>
<evidence type="ECO:0000256" key="2">
    <source>
        <dbReference type="ARBA" id="ARBA00004236"/>
    </source>
</evidence>
<dbReference type="PRINTS" id="PR00253">
    <property type="entry name" value="GABAARECEPTR"/>
</dbReference>
<proteinExistence type="inferred from homology"/>
<dbReference type="Pfam" id="PF02932">
    <property type="entry name" value="Neur_chan_memb"/>
    <property type="match status" value="1"/>
</dbReference>
<feature type="transmembrane region" description="Helical" evidence="11">
    <location>
        <begin position="274"/>
        <end position="296"/>
    </location>
</feature>
<feature type="transmembrane region" description="Helical" evidence="11">
    <location>
        <begin position="361"/>
        <end position="378"/>
    </location>
</feature>
<accession>A0AAN8PBU6</accession>
<evidence type="ECO:0000256" key="11">
    <source>
        <dbReference type="RuleBase" id="RU000687"/>
    </source>
</evidence>